<proteinExistence type="predicted"/>
<name>A0ABW0S333_9BURK</name>
<feature type="chain" id="PRO_5046124845" description="DUF2147 domain-containing protein" evidence="1">
    <location>
        <begin position="21"/>
        <end position="113"/>
    </location>
</feature>
<dbReference type="Proteomes" id="UP001596086">
    <property type="component" value="Unassembled WGS sequence"/>
</dbReference>
<feature type="signal peptide" evidence="1">
    <location>
        <begin position="1"/>
        <end position="20"/>
    </location>
</feature>
<organism evidence="2 3">
    <name type="scientific">Massilia aerilata</name>
    <dbReference type="NCBI Taxonomy" id="453817"/>
    <lineage>
        <taxon>Bacteria</taxon>
        <taxon>Pseudomonadati</taxon>
        <taxon>Pseudomonadota</taxon>
        <taxon>Betaproteobacteria</taxon>
        <taxon>Burkholderiales</taxon>
        <taxon>Oxalobacteraceae</taxon>
        <taxon>Telluria group</taxon>
        <taxon>Massilia</taxon>
    </lineage>
</organism>
<sequence>MIRRAILLAACLCAAQPGFAAPVPVPADKIAYVGEWLGKDMRLNIKQDGQVEYKRKQPGKDLSLSVDLQGFNGDNFDVGVSLIRSTFVVSKPPHREGGKWKMTIDGVELTKTE</sequence>
<keyword evidence="1" id="KW-0732">Signal</keyword>
<reference evidence="3" key="1">
    <citation type="journal article" date="2019" name="Int. J. Syst. Evol. Microbiol.">
        <title>The Global Catalogue of Microorganisms (GCM) 10K type strain sequencing project: providing services to taxonomists for standard genome sequencing and annotation.</title>
        <authorList>
            <consortium name="The Broad Institute Genomics Platform"/>
            <consortium name="The Broad Institute Genome Sequencing Center for Infectious Disease"/>
            <person name="Wu L."/>
            <person name="Ma J."/>
        </authorList>
    </citation>
    <scope>NUCLEOTIDE SEQUENCE [LARGE SCALE GENOMIC DNA]</scope>
    <source>
        <strain evidence="3">CGMCC 4.5798</strain>
    </source>
</reference>
<dbReference type="EMBL" id="JBHSMZ010000012">
    <property type="protein sequence ID" value="MFC5550125.1"/>
    <property type="molecule type" value="Genomic_DNA"/>
</dbReference>
<dbReference type="RefSeq" id="WP_379772251.1">
    <property type="nucleotide sequence ID" value="NZ_JBHSMZ010000012.1"/>
</dbReference>
<keyword evidence="3" id="KW-1185">Reference proteome</keyword>
<evidence type="ECO:0000313" key="3">
    <source>
        <dbReference type="Proteomes" id="UP001596086"/>
    </source>
</evidence>
<evidence type="ECO:0000256" key="1">
    <source>
        <dbReference type="SAM" id="SignalP"/>
    </source>
</evidence>
<accession>A0ABW0S333</accession>
<evidence type="ECO:0000313" key="2">
    <source>
        <dbReference type="EMBL" id="MFC5550125.1"/>
    </source>
</evidence>
<comment type="caution">
    <text evidence="2">The sequence shown here is derived from an EMBL/GenBank/DDBJ whole genome shotgun (WGS) entry which is preliminary data.</text>
</comment>
<protein>
    <recommendedName>
        <fullName evidence="4">DUF2147 domain-containing protein</fullName>
    </recommendedName>
</protein>
<gene>
    <name evidence="2" type="ORF">ACFPO9_16545</name>
</gene>
<evidence type="ECO:0008006" key="4">
    <source>
        <dbReference type="Google" id="ProtNLM"/>
    </source>
</evidence>